<comment type="caution">
    <text evidence="2">The sequence shown here is derived from an EMBL/GenBank/DDBJ whole genome shotgun (WGS) entry which is preliminary data.</text>
</comment>
<dbReference type="EMBL" id="JAVRRD010000031">
    <property type="protein sequence ID" value="KAK5046339.1"/>
    <property type="molecule type" value="Genomic_DNA"/>
</dbReference>
<feature type="region of interest" description="Disordered" evidence="1">
    <location>
        <begin position="141"/>
        <end position="161"/>
    </location>
</feature>
<dbReference type="GeneID" id="89976646"/>
<dbReference type="Proteomes" id="UP001358417">
    <property type="component" value="Unassembled WGS sequence"/>
</dbReference>
<evidence type="ECO:0000256" key="1">
    <source>
        <dbReference type="SAM" id="MobiDB-lite"/>
    </source>
</evidence>
<accession>A0AAV9MXJ4</accession>
<evidence type="ECO:0000313" key="3">
    <source>
        <dbReference type="Proteomes" id="UP001358417"/>
    </source>
</evidence>
<feature type="compositionally biased region" description="Basic and acidic residues" evidence="1">
    <location>
        <begin position="34"/>
        <end position="44"/>
    </location>
</feature>
<feature type="compositionally biased region" description="Polar residues" evidence="1">
    <location>
        <begin position="141"/>
        <end position="151"/>
    </location>
</feature>
<evidence type="ECO:0000313" key="2">
    <source>
        <dbReference type="EMBL" id="KAK5046339.1"/>
    </source>
</evidence>
<organism evidence="2 3">
    <name type="scientific">Exophiala bonariae</name>
    <dbReference type="NCBI Taxonomy" id="1690606"/>
    <lineage>
        <taxon>Eukaryota</taxon>
        <taxon>Fungi</taxon>
        <taxon>Dikarya</taxon>
        <taxon>Ascomycota</taxon>
        <taxon>Pezizomycotina</taxon>
        <taxon>Eurotiomycetes</taxon>
        <taxon>Chaetothyriomycetidae</taxon>
        <taxon>Chaetothyriales</taxon>
        <taxon>Herpotrichiellaceae</taxon>
        <taxon>Exophiala</taxon>
    </lineage>
</organism>
<reference evidence="2 3" key="1">
    <citation type="submission" date="2023-08" db="EMBL/GenBank/DDBJ databases">
        <title>Black Yeasts Isolated from many extreme environments.</title>
        <authorList>
            <person name="Coleine C."/>
            <person name="Stajich J.E."/>
            <person name="Selbmann L."/>
        </authorList>
    </citation>
    <scope>NUCLEOTIDE SEQUENCE [LARGE SCALE GENOMIC DNA]</scope>
    <source>
        <strain evidence="2 3">CCFEE 5792</strain>
    </source>
</reference>
<feature type="region of interest" description="Disordered" evidence="1">
    <location>
        <begin position="32"/>
        <end position="51"/>
    </location>
</feature>
<dbReference type="AlphaFoldDB" id="A0AAV9MXJ4"/>
<proteinExistence type="predicted"/>
<dbReference type="RefSeq" id="XP_064701933.1">
    <property type="nucleotide sequence ID" value="XM_064852028.1"/>
</dbReference>
<sequence length="203" mass="23429">MGKVSKKSINKDRPQPQHCFITWTDWRAFQPEQKQAEGKREDARSSSCSQIEGWHPEAFANRYRRSSYPRPLPRSTTNINLLKSQRTNSWEMDFLSSLLSTEMPPLIAEENESNEYDVSITPSSFVHELDLPDGLNDYFSSDDSPTSYASTQDDEFNHTVESPPEFNFERCLAEVEQIACESIRDLSNMFDPLEKFEGNIKTE</sequence>
<protein>
    <submittedName>
        <fullName evidence="2">Uncharacterized protein</fullName>
    </submittedName>
</protein>
<name>A0AAV9MXJ4_9EURO</name>
<keyword evidence="3" id="KW-1185">Reference proteome</keyword>
<gene>
    <name evidence="2" type="ORF">LTR84_008483</name>
</gene>